<name>A0A660S6S5_UNCT6</name>
<dbReference type="InterPro" id="IPR011935">
    <property type="entry name" value="CHP02231"/>
</dbReference>
<sequence length="522" mass="60019">MKRYVYVFLTVMTLIAVRVNGFASKITDVTVYKNSALITRVVKIPSMSTNSIVKVDNLPYFLDDNSIQILSSKNITVNSFDIKTIYPKNSDNETVKKLKKKLKLLKNKFLKYKNHMYVIEEKRKFLDAVRENVASQDKTQNKPVFDWRGVYRFFGTSIDSLLTDSLRTAMRIGDIESRMNELKNKINQYAPTDMNHKSLTVNIDKNDDKEGTITVRYVVNNASWKPYYRLDIENSDGKYELMYLAKIKQNTGEDWNNVKLTVSTSSPEIPSYATHVSPWYLYPYRSRKTNLKYESMDKLAAAPMREKSMPEAEVGENLYSVIFTLRNRITIPSMKSEKTVLLADIKGKGELSLFASPIVSKYVYAHIDFVNHENFSLLPGKADILWDGDYNGKGYIPATSRGDTVSIECGADKEVTISRELVEHKFDKGNRFSKFKSYYFKYATKVLNRHNRKIKITVEDRIPVSKDKDIKVTNVKILPGDYTIAENGIVKFTLDIPAKKEKKLFVEYKIVMPKGINSNGLF</sequence>
<dbReference type="Pfam" id="PF13598">
    <property type="entry name" value="DUF4139"/>
    <property type="match status" value="1"/>
</dbReference>
<dbReference type="Pfam" id="PF13600">
    <property type="entry name" value="DUF4140"/>
    <property type="match status" value="1"/>
</dbReference>
<evidence type="ECO:0000259" key="3">
    <source>
        <dbReference type="Pfam" id="PF13600"/>
    </source>
</evidence>
<dbReference type="PANTHER" id="PTHR31005">
    <property type="entry name" value="DUF4139 DOMAIN-CONTAINING PROTEIN"/>
    <property type="match status" value="1"/>
</dbReference>
<protein>
    <recommendedName>
        <fullName evidence="6">Mucoidy inhibitor MuiA family protein</fullName>
    </recommendedName>
</protein>
<evidence type="ECO:0000313" key="4">
    <source>
        <dbReference type="EMBL" id="RKX65424.1"/>
    </source>
</evidence>
<dbReference type="NCBIfam" id="TIGR02231">
    <property type="entry name" value="mucoidy inhibitor MuiA family protein"/>
    <property type="match status" value="1"/>
</dbReference>
<evidence type="ECO:0000256" key="1">
    <source>
        <dbReference type="SAM" id="Coils"/>
    </source>
</evidence>
<dbReference type="EMBL" id="QNBC01000091">
    <property type="protein sequence ID" value="RKX65424.1"/>
    <property type="molecule type" value="Genomic_DNA"/>
</dbReference>
<comment type="caution">
    <text evidence="4">The sequence shown here is derived from an EMBL/GenBank/DDBJ whole genome shotgun (WGS) entry which is preliminary data.</text>
</comment>
<feature type="coiled-coil region" evidence="1">
    <location>
        <begin position="88"/>
        <end position="115"/>
    </location>
</feature>
<accession>A0A660S6S5</accession>
<reference evidence="4 5" key="1">
    <citation type="submission" date="2018-06" db="EMBL/GenBank/DDBJ databases">
        <title>Extensive metabolic versatility and redundancy in microbially diverse, dynamic hydrothermal sediments.</title>
        <authorList>
            <person name="Dombrowski N."/>
            <person name="Teske A."/>
            <person name="Baker B.J."/>
        </authorList>
    </citation>
    <scope>NUCLEOTIDE SEQUENCE [LARGE SCALE GENOMIC DNA]</scope>
    <source>
        <strain evidence="4">B35_G9</strain>
    </source>
</reference>
<feature type="domain" description="DUF4139" evidence="2">
    <location>
        <begin position="213"/>
        <end position="514"/>
    </location>
</feature>
<evidence type="ECO:0000313" key="5">
    <source>
        <dbReference type="Proteomes" id="UP000282321"/>
    </source>
</evidence>
<proteinExistence type="predicted"/>
<feature type="domain" description="DUF4140" evidence="3">
    <location>
        <begin position="29"/>
        <end position="126"/>
    </location>
</feature>
<dbReference type="InterPro" id="IPR037291">
    <property type="entry name" value="DUF4139"/>
</dbReference>
<gene>
    <name evidence="4" type="ORF">DRP44_06415</name>
</gene>
<dbReference type="AlphaFoldDB" id="A0A660S6S5"/>
<keyword evidence="1" id="KW-0175">Coiled coil</keyword>
<dbReference type="InterPro" id="IPR025554">
    <property type="entry name" value="DUF4140"/>
</dbReference>
<evidence type="ECO:0000259" key="2">
    <source>
        <dbReference type="Pfam" id="PF13598"/>
    </source>
</evidence>
<organism evidence="4 5">
    <name type="scientific">candidate division TA06 bacterium</name>
    <dbReference type="NCBI Taxonomy" id="2250710"/>
    <lineage>
        <taxon>Bacteria</taxon>
        <taxon>Bacteria division TA06</taxon>
    </lineage>
</organism>
<dbReference type="Proteomes" id="UP000282321">
    <property type="component" value="Unassembled WGS sequence"/>
</dbReference>
<dbReference type="PANTHER" id="PTHR31005:SF8">
    <property type="entry name" value="DUF4139 DOMAIN-CONTAINING PROTEIN"/>
    <property type="match status" value="1"/>
</dbReference>
<evidence type="ECO:0008006" key="6">
    <source>
        <dbReference type="Google" id="ProtNLM"/>
    </source>
</evidence>